<dbReference type="Proteomes" id="UP001597296">
    <property type="component" value="Unassembled WGS sequence"/>
</dbReference>
<comment type="similarity">
    <text evidence="6">Belongs to the tRNA(Ile)-lysidine synthase family.</text>
</comment>
<name>A0ABW5C772_9PROT</name>
<dbReference type="HAMAP" id="MF_01161">
    <property type="entry name" value="tRNA_Ile_lys_synt"/>
    <property type="match status" value="1"/>
</dbReference>
<keyword evidence="6" id="KW-0963">Cytoplasm</keyword>
<keyword evidence="1 6" id="KW-0436">Ligase</keyword>
<dbReference type="PANTHER" id="PTHR43033:SF1">
    <property type="entry name" value="TRNA(ILE)-LYSIDINE SYNTHASE-RELATED"/>
    <property type="match status" value="1"/>
</dbReference>
<keyword evidence="2 6" id="KW-0819">tRNA processing</keyword>
<accession>A0ABW5C772</accession>
<evidence type="ECO:0000256" key="5">
    <source>
        <dbReference type="ARBA" id="ARBA00048539"/>
    </source>
</evidence>
<dbReference type="PANTHER" id="PTHR43033">
    <property type="entry name" value="TRNA(ILE)-LYSIDINE SYNTHASE-RELATED"/>
    <property type="match status" value="1"/>
</dbReference>
<reference evidence="9" key="1">
    <citation type="journal article" date="2019" name="Int. J. Syst. Evol. Microbiol.">
        <title>The Global Catalogue of Microorganisms (GCM) 10K type strain sequencing project: providing services to taxonomists for standard genome sequencing and annotation.</title>
        <authorList>
            <consortium name="The Broad Institute Genomics Platform"/>
            <consortium name="The Broad Institute Genome Sequencing Center for Infectious Disease"/>
            <person name="Wu L."/>
            <person name="Ma J."/>
        </authorList>
    </citation>
    <scope>NUCLEOTIDE SEQUENCE [LARGE SCALE GENOMIC DNA]</scope>
    <source>
        <strain evidence="9">KCTC 15012</strain>
    </source>
</reference>
<dbReference type="EMBL" id="JBHUIY010000006">
    <property type="protein sequence ID" value="MFD2233179.1"/>
    <property type="molecule type" value="Genomic_DNA"/>
</dbReference>
<evidence type="ECO:0000256" key="6">
    <source>
        <dbReference type="HAMAP-Rule" id="MF_01161"/>
    </source>
</evidence>
<dbReference type="SUPFAM" id="SSF52402">
    <property type="entry name" value="Adenine nucleotide alpha hydrolases-like"/>
    <property type="match status" value="1"/>
</dbReference>
<dbReference type="InterPro" id="IPR012094">
    <property type="entry name" value="tRNA_Ile_lys_synt"/>
</dbReference>
<dbReference type="InterPro" id="IPR012795">
    <property type="entry name" value="tRNA_Ile_lys_synt_N"/>
</dbReference>
<dbReference type="RefSeq" id="WP_377314959.1">
    <property type="nucleotide sequence ID" value="NZ_JBHUIY010000006.1"/>
</dbReference>
<comment type="function">
    <text evidence="6">Ligates lysine onto the cytidine present at position 34 of the AUA codon-specific tRNA(Ile) that contains the anticodon CAU, in an ATP-dependent manner. Cytidine is converted to lysidine, thus changing the amino acid specificity of the tRNA from methionine to isoleucine.</text>
</comment>
<gene>
    <name evidence="6 8" type="primary">tilS</name>
    <name evidence="8" type="ORF">ACFSNB_05120</name>
</gene>
<dbReference type="Gene3D" id="3.40.50.620">
    <property type="entry name" value="HUPs"/>
    <property type="match status" value="1"/>
</dbReference>
<feature type="domain" description="tRNA(Ile)-lysidine/2-thiocytidine synthase N-terminal" evidence="7">
    <location>
        <begin position="55"/>
        <end position="232"/>
    </location>
</feature>
<protein>
    <recommendedName>
        <fullName evidence="6">tRNA(Ile)-lysidine synthase</fullName>
        <ecNumber evidence="6">6.3.4.19</ecNumber>
    </recommendedName>
    <alternativeName>
        <fullName evidence="6">tRNA(Ile)-2-lysyl-cytidine synthase</fullName>
    </alternativeName>
    <alternativeName>
        <fullName evidence="6">tRNA(Ile)-lysidine synthetase</fullName>
    </alternativeName>
</protein>
<evidence type="ECO:0000313" key="8">
    <source>
        <dbReference type="EMBL" id="MFD2233179.1"/>
    </source>
</evidence>
<comment type="subcellular location">
    <subcellularLocation>
        <location evidence="6">Cytoplasm</location>
    </subcellularLocation>
</comment>
<comment type="domain">
    <text evidence="6">The N-terminal region contains the highly conserved SGGXDS motif, predicted to be a P-loop motif involved in ATP binding.</text>
</comment>
<dbReference type="CDD" id="cd01992">
    <property type="entry name" value="TilS_N"/>
    <property type="match status" value="1"/>
</dbReference>
<dbReference type="NCBIfam" id="TIGR02432">
    <property type="entry name" value="lysidine_TilS_N"/>
    <property type="match status" value="1"/>
</dbReference>
<dbReference type="GO" id="GO:0032267">
    <property type="term" value="F:tRNA(Ile)-lysidine synthase activity"/>
    <property type="evidence" value="ECO:0007669"/>
    <property type="project" value="UniProtKB-EC"/>
</dbReference>
<evidence type="ECO:0000256" key="3">
    <source>
        <dbReference type="ARBA" id="ARBA00022741"/>
    </source>
</evidence>
<evidence type="ECO:0000313" key="9">
    <source>
        <dbReference type="Proteomes" id="UP001597296"/>
    </source>
</evidence>
<keyword evidence="3 6" id="KW-0547">Nucleotide-binding</keyword>
<evidence type="ECO:0000256" key="1">
    <source>
        <dbReference type="ARBA" id="ARBA00022598"/>
    </source>
</evidence>
<feature type="binding site" evidence="6">
    <location>
        <begin position="60"/>
        <end position="65"/>
    </location>
    <ligand>
        <name>ATP</name>
        <dbReference type="ChEBI" id="CHEBI:30616"/>
    </ligand>
</feature>
<comment type="caution">
    <text evidence="8">The sequence shown here is derived from an EMBL/GenBank/DDBJ whole genome shotgun (WGS) entry which is preliminary data.</text>
</comment>
<keyword evidence="4 6" id="KW-0067">ATP-binding</keyword>
<dbReference type="Pfam" id="PF01171">
    <property type="entry name" value="ATP_bind_3"/>
    <property type="match status" value="1"/>
</dbReference>
<comment type="catalytic activity">
    <reaction evidence="5 6">
        <text>cytidine(34) in tRNA(Ile2) + L-lysine + ATP = lysidine(34) in tRNA(Ile2) + AMP + diphosphate + H(+)</text>
        <dbReference type="Rhea" id="RHEA:43744"/>
        <dbReference type="Rhea" id="RHEA-COMP:10625"/>
        <dbReference type="Rhea" id="RHEA-COMP:10670"/>
        <dbReference type="ChEBI" id="CHEBI:15378"/>
        <dbReference type="ChEBI" id="CHEBI:30616"/>
        <dbReference type="ChEBI" id="CHEBI:32551"/>
        <dbReference type="ChEBI" id="CHEBI:33019"/>
        <dbReference type="ChEBI" id="CHEBI:82748"/>
        <dbReference type="ChEBI" id="CHEBI:83665"/>
        <dbReference type="ChEBI" id="CHEBI:456215"/>
        <dbReference type="EC" id="6.3.4.19"/>
    </reaction>
</comment>
<evidence type="ECO:0000259" key="7">
    <source>
        <dbReference type="Pfam" id="PF01171"/>
    </source>
</evidence>
<evidence type="ECO:0000256" key="4">
    <source>
        <dbReference type="ARBA" id="ARBA00022840"/>
    </source>
</evidence>
<keyword evidence="9" id="KW-1185">Reference proteome</keyword>
<proteinExistence type="inferred from homology"/>
<evidence type="ECO:0000256" key="2">
    <source>
        <dbReference type="ARBA" id="ARBA00022694"/>
    </source>
</evidence>
<dbReference type="InterPro" id="IPR011063">
    <property type="entry name" value="TilS/TtcA_N"/>
</dbReference>
<organism evidence="8 9">
    <name type="scientific">Phaeospirillum tilakii</name>
    <dbReference type="NCBI Taxonomy" id="741673"/>
    <lineage>
        <taxon>Bacteria</taxon>
        <taxon>Pseudomonadati</taxon>
        <taxon>Pseudomonadota</taxon>
        <taxon>Alphaproteobacteria</taxon>
        <taxon>Rhodospirillales</taxon>
        <taxon>Rhodospirillaceae</taxon>
        <taxon>Phaeospirillum</taxon>
    </lineage>
</organism>
<sequence>MVAEMAASLDHPAALVETPPGRGRYADLMDDSPLTDPDFAALMDRLGPFEPAPRLAVAVSGGADSLALTLLADSWARARGGTVTALTVDHRLRPEAAAEAARVGDWLAKRAIAHHVLVRAGPRPAADLQAAARAARHRLLEEWCAAAGLLHLLLAHHREDQAETLLLRLGRGSGVDGLAAMAPCRPTRWGQILRPLLDIPRARLRATLAARGQDWIEDPSNTDPAYARVRLRGLAPLLAAEGMDAARLAAAADRLGRARAALEAAAARAAAALTRLDPAGFARLDAAGFARLPDEIALRLLARLLAAIGGEPLPPRHPALLRLADTLRGGLGAATLAACALTAAGGSWTLCREAARAEPPVPLPPGGAVWWDRRFRATVAADAPPGLLLGGLGPAPGRALGEAARLLGIPAAARATIPALHDQRGVFAVPRLSYNLAGARAVLRRLEPAPALALTTVGCSLVPAVSAPISRAMSSA</sequence>
<dbReference type="InterPro" id="IPR014729">
    <property type="entry name" value="Rossmann-like_a/b/a_fold"/>
</dbReference>
<dbReference type="EC" id="6.3.4.19" evidence="6"/>